<dbReference type="OrthoDB" id="3251507at2759"/>
<dbReference type="RefSeq" id="XP_045953279.1">
    <property type="nucleotide sequence ID" value="XM_046108133.1"/>
</dbReference>
<protein>
    <submittedName>
        <fullName evidence="2">Uncharacterized protein</fullName>
    </submittedName>
</protein>
<reference evidence="2" key="1">
    <citation type="journal article" date="2021" name="Nat. Commun.">
        <title>Genetic determinants of endophytism in the Arabidopsis root mycobiome.</title>
        <authorList>
            <person name="Mesny F."/>
            <person name="Miyauchi S."/>
            <person name="Thiergart T."/>
            <person name="Pickel B."/>
            <person name="Atanasova L."/>
            <person name="Karlsson M."/>
            <person name="Huettel B."/>
            <person name="Barry K.W."/>
            <person name="Haridas S."/>
            <person name="Chen C."/>
            <person name="Bauer D."/>
            <person name="Andreopoulos W."/>
            <person name="Pangilinan J."/>
            <person name="LaButti K."/>
            <person name="Riley R."/>
            <person name="Lipzen A."/>
            <person name="Clum A."/>
            <person name="Drula E."/>
            <person name="Henrissat B."/>
            <person name="Kohler A."/>
            <person name="Grigoriev I.V."/>
            <person name="Martin F.M."/>
            <person name="Hacquard S."/>
        </authorList>
    </citation>
    <scope>NUCLEOTIDE SEQUENCE</scope>
    <source>
        <strain evidence="2">MPI-SDFR-AT-0073</strain>
    </source>
</reference>
<sequence length="521" mass="59779">MGRKKSRSPAAQQAHVVSNNHGPIGPPRFDKYSKLIKRFYEHLLVLYEYDSVRGEHTAENPEPGLGRFLDDLAFLCEYEKGGNACTAIGVQDSEELFIFWVAANFDSRKKIVPFLERLLKEFANLSPASSAATSDHEHRLKDLCINYARLKIKALKDLLLRATSDCHSRTQNPIFALWREQFNSCPSDVAVCELAYRLRNSDEIKTIEVMAQEPTYIKSSAERKSPFGQVRHYVGRLAHYVRVVRRLIHDIHSVAVRDLITNPFRVEAVPLATCVDLPRPDNLTTLDGICTRMLEANDPFLDQLKREFANRNIVEKIMAHYENFKTPRVHAEIQVLDFFHINGIRWARDDRYVGCSKAACFCCQRYFRHHPARPKEPQSHQKVWPMWGPMLLKSRSEDARYVEQRDILNSIINDIRRELIDQIKAGHGRHSWHEDTRTDITRSTADAKVEHSRRFSLRLGDVRIDSSDGQDDPSNTDSETISSEQHIFDVEPVSTDIEHEGSYSSDTSTDEDYDSDGGALL</sequence>
<comment type="caution">
    <text evidence="2">The sequence shown here is derived from an EMBL/GenBank/DDBJ whole genome shotgun (WGS) entry which is preliminary data.</text>
</comment>
<feature type="region of interest" description="Disordered" evidence="1">
    <location>
        <begin position="461"/>
        <end position="521"/>
    </location>
</feature>
<dbReference type="Proteomes" id="UP000758603">
    <property type="component" value="Unassembled WGS sequence"/>
</dbReference>
<dbReference type="GeneID" id="70137024"/>
<dbReference type="AlphaFoldDB" id="A0A9P8RP39"/>
<evidence type="ECO:0000256" key="1">
    <source>
        <dbReference type="SAM" id="MobiDB-lite"/>
    </source>
</evidence>
<dbReference type="PANTHER" id="PTHR42037:SF1">
    <property type="match status" value="1"/>
</dbReference>
<keyword evidence="3" id="KW-1185">Reference proteome</keyword>
<evidence type="ECO:0000313" key="3">
    <source>
        <dbReference type="Proteomes" id="UP000758603"/>
    </source>
</evidence>
<proteinExistence type="predicted"/>
<evidence type="ECO:0000313" key="2">
    <source>
        <dbReference type="EMBL" id="KAH6646765.1"/>
    </source>
</evidence>
<organism evidence="2 3">
    <name type="scientific">Truncatella angustata</name>
    <dbReference type="NCBI Taxonomy" id="152316"/>
    <lineage>
        <taxon>Eukaryota</taxon>
        <taxon>Fungi</taxon>
        <taxon>Dikarya</taxon>
        <taxon>Ascomycota</taxon>
        <taxon>Pezizomycotina</taxon>
        <taxon>Sordariomycetes</taxon>
        <taxon>Xylariomycetidae</taxon>
        <taxon>Amphisphaeriales</taxon>
        <taxon>Sporocadaceae</taxon>
        <taxon>Truncatella</taxon>
    </lineage>
</organism>
<feature type="region of interest" description="Disordered" evidence="1">
    <location>
        <begin position="1"/>
        <end position="25"/>
    </location>
</feature>
<gene>
    <name evidence="2" type="ORF">BKA67DRAFT_663157</name>
</gene>
<dbReference type="EMBL" id="JAGPXC010000009">
    <property type="protein sequence ID" value="KAH6646765.1"/>
    <property type="molecule type" value="Genomic_DNA"/>
</dbReference>
<accession>A0A9P8RP39</accession>
<dbReference type="PANTHER" id="PTHR42037">
    <property type="match status" value="1"/>
</dbReference>
<dbReference type="InterPro" id="IPR027796">
    <property type="entry name" value="OTT_1508_deam-like"/>
</dbReference>
<feature type="compositionally biased region" description="Polar residues" evidence="1">
    <location>
        <begin position="472"/>
        <end position="485"/>
    </location>
</feature>
<dbReference type="Pfam" id="PF14441">
    <property type="entry name" value="OTT_1508_deam"/>
    <property type="match status" value="1"/>
</dbReference>
<feature type="compositionally biased region" description="Polar residues" evidence="1">
    <location>
        <begin position="9"/>
        <end position="21"/>
    </location>
</feature>
<name>A0A9P8RP39_9PEZI</name>